<dbReference type="AlphaFoldDB" id="A0A3N2D9A0"/>
<dbReference type="Proteomes" id="UP000275356">
    <property type="component" value="Unassembled WGS sequence"/>
</dbReference>
<evidence type="ECO:0000313" key="3">
    <source>
        <dbReference type="Proteomes" id="UP000275356"/>
    </source>
</evidence>
<keyword evidence="1" id="KW-1133">Transmembrane helix</keyword>
<gene>
    <name evidence="2" type="ORF">EDD28_0926</name>
</gene>
<evidence type="ECO:0000256" key="1">
    <source>
        <dbReference type="SAM" id="Phobius"/>
    </source>
</evidence>
<evidence type="ECO:0000313" key="2">
    <source>
        <dbReference type="EMBL" id="ROR96343.1"/>
    </source>
</evidence>
<keyword evidence="1" id="KW-0472">Membrane</keyword>
<dbReference type="EMBL" id="RKHQ01000001">
    <property type="protein sequence ID" value="ROR96343.1"/>
    <property type="molecule type" value="Genomic_DNA"/>
</dbReference>
<protein>
    <submittedName>
        <fullName evidence="2">Uncharacterized protein</fullName>
    </submittedName>
</protein>
<sequence>MLKRVVRSALTGAVAAAVILGVWALLSRGIDGSRIAFALTFGVVTAIVTYLRDRSRASSAGGRSVSR</sequence>
<feature type="transmembrane region" description="Helical" evidence="1">
    <location>
        <begin position="34"/>
        <end position="51"/>
    </location>
</feature>
<reference evidence="2 3" key="1">
    <citation type="submission" date="2018-11" db="EMBL/GenBank/DDBJ databases">
        <title>Sequencing the genomes of 1000 actinobacteria strains.</title>
        <authorList>
            <person name="Klenk H.-P."/>
        </authorList>
    </citation>
    <scope>NUCLEOTIDE SEQUENCE [LARGE SCALE GENOMIC DNA]</scope>
    <source>
        <strain evidence="2 3">DSM 13521</strain>
    </source>
</reference>
<proteinExistence type="predicted"/>
<keyword evidence="1" id="KW-0812">Transmembrane</keyword>
<name>A0A3N2D9A0_9MICO</name>
<keyword evidence="3" id="KW-1185">Reference proteome</keyword>
<accession>A0A3N2D9A0</accession>
<comment type="caution">
    <text evidence="2">The sequence shown here is derived from an EMBL/GenBank/DDBJ whole genome shotgun (WGS) entry which is preliminary data.</text>
</comment>
<organism evidence="2 3">
    <name type="scientific">Salana multivorans</name>
    <dbReference type="NCBI Taxonomy" id="120377"/>
    <lineage>
        <taxon>Bacteria</taxon>
        <taxon>Bacillati</taxon>
        <taxon>Actinomycetota</taxon>
        <taxon>Actinomycetes</taxon>
        <taxon>Micrococcales</taxon>
        <taxon>Beutenbergiaceae</taxon>
        <taxon>Salana</taxon>
    </lineage>
</organism>